<comment type="caution">
    <text evidence="2">The sequence shown here is derived from an EMBL/GenBank/DDBJ whole genome shotgun (WGS) entry which is preliminary data.</text>
</comment>
<proteinExistence type="predicted"/>
<accession>A0A2N0V0L5</accession>
<evidence type="ECO:0000313" key="3">
    <source>
        <dbReference type="Proteomes" id="UP000233425"/>
    </source>
</evidence>
<dbReference type="AlphaFoldDB" id="A0A2N0V0L5"/>
<name>A0A2N0V0L5_9FIRM</name>
<evidence type="ECO:0000256" key="1">
    <source>
        <dbReference type="SAM" id="MobiDB-lite"/>
    </source>
</evidence>
<sequence length="109" mass="11303">MWLMNYITKNSITAPKAERGGVKSSGNTVSVDSSEEHRGIKCCVPYGFASVVPVGESAVVLPLANGEVSLGVLAKNVELDEGEVMLSSKGGASIVLKNDGRVLINGKAV</sequence>
<keyword evidence="3" id="KW-1185">Reference proteome</keyword>
<dbReference type="EMBL" id="NNSR01000013">
    <property type="protein sequence ID" value="PKD32745.1"/>
    <property type="molecule type" value="Genomic_DNA"/>
</dbReference>
<protein>
    <submittedName>
        <fullName evidence="2">Mu-like prophage protein gp45</fullName>
    </submittedName>
</protein>
<evidence type="ECO:0000313" key="2">
    <source>
        <dbReference type="EMBL" id="PKD32745.1"/>
    </source>
</evidence>
<reference evidence="2" key="1">
    <citation type="journal article" date="2018" name="Environ. Microbiol.">
        <title>Sporulation capability and amylosome conservation among diverse human colonic and rumen isolates of the keystone starch-degrader Ruminococcus bromii.</title>
        <authorList>
            <person name="Mukhopadhya I."/>
            <person name="Morais S."/>
            <person name="Laverde-Gomez J."/>
            <person name="Sheridan P.O."/>
            <person name="Walker A.W."/>
            <person name="Kelly W."/>
            <person name="Klieve A.V."/>
            <person name="Ouwerkerk D."/>
            <person name="Duncan S.H."/>
            <person name="Louis P."/>
            <person name="Koropatkin N."/>
            <person name="Cockburn D."/>
            <person name="Kibler R."/>
            <person name="Cooper P.J."/>
            <person name="Sandoval C."/>
            <person name="Crost E."/>
            <person name="Juge N."/>
            <person name="Bayer E.A."/>
            <person name="Flint H.J."/>
        </authorList>
    </citation>
    <scope>NUCLEOTIDE SEQUENCE [LARGE SCALE GENOMIC DNA]</scope>
    <source>
        <strain evidence="2">ATCC 27255</strain>
    </source>
</reference>
<organism evidence="2 3">
    <name type="scientific">Ruminococcus bromii</name>
    <dbReference type="NCBI Taxonomy" id="40518"/>
    <lineage>
        <taxon>Bacteria</taxon>
        <taxon>Bacillati</taxon>
        <taxon>Bacillota</taxon>
        <taxon>Clostridia</taxon>
        <taxon>Eubacteriales</taxon>
        <taxon>Oscillospiraceae</taxon>
        <taxon>Ruminococcus</taxon>
    </lineage>
</organism>
<gene>
    <name evidence="2" type="ORF">RBATCC27255_00059</name>
</gene>
<dbReference type="RefSeq" id="WP_101028243.1">
    <property type="nucleotide sequence ID" value="NZ_CABMMZ010000013.1"/>
</dbReference>
<feature type="region of interest" description="Disordered" evidence="1">
    <location>
        <begin position="17"/>
        <end position="36"/>
    </location>
</feature>
<dbReference type="Proteomes" id="UP000233425">
    <property type="component" value="Unassembled WGS sequence"/>
</dbReference>